<dbReference type="Pfam" id="PF02657">
    <property type="entry name" value="SufE"/>
    <property type="match status" value="1"/>
</dbReference>
<evidence type="ECO:0000256" key="1">
    <source>
        <dbReference type="ARBA" id="ARBA00010282"/>
    </source>
</evidence>
<reference evidence="4" key="1">
    <citation type="submission" date="2021-01" db="EMBL/GenBank/DDBJ databases">
        <authorList>
            <person name="Corre E."/>
            <person name="Pelletier E."/>
            <person name="Niang G."/>
            <person name="Scheremetjew M."/>
            <person name="Finn R."/>
            <person name="Kale V."/>
            <person name="Holt S."/>
            <person name="Cochrane G."/>
            <person name="Meng A."/>
            <person name="Brown T."/>
            <person name="Cohen L."/>
        </authorList>
    </citation>
    <scope>NUCLEOTIDE SEQUENCE</scope>
    <source>
        <strain evidence="4">CCMP441</strain>
    </source>
</reference>
<gene>
    <name evidence="4" type="ORF">HAND1043_LOCUS18434</name>
</gene>
<protein>
    <recommendedName>
        <fullName evidence="3">Fe-S metabolism associated domain-containing protein</fullName>
    </recommendedName>
</protein>
<evidence type="ECO:0000256" key="2">
    <source>
        <dbReference type="SAM" id="SignalP"/>
    </source>
</evidence>
<dbReference type="EMBL" id="HBFK01030307">
    <property type="protein sequence ID" value="CAD8751928.1"/>
    <property type="molecule type" value="Transcribed_RNA"/>
</dbReference>
<accession>A0A6U2GTD0</accession>
<keyword evidence="2" id="KW-0732">Signal</keyword>
<evidence type="ECO:0000259" key="3">
    <source>
        <dbReference type="Pfam" id="PF02657"/>
    </source>
</evidence>
<organism evidence="4">
    <name type="scientific">Hemiselmis andersenii</name>
    <name type="common">Cryptophyte alga</name>
    <dbReference type="NCBI Taxonomy" id="464988"/>
    <lineage>
        <taxon>Eukaryota</taxon>
        <taxon>Cryptophyceae</taxon>
        <taxon>Cryptomonadales</taxon>
        <taxon>Hemiselmidaceae</taxon>
        <taxon>Hemiselmis</taxon>
    </lineage>
</organism>
<dbReference type="PANTHER" id="PTHR43597">
    <property type="entry name" value="SULFUR ACCEPTOR PROTEIN CSDE"/>
    <property type="match status" value="1"/>
</dbReference>
<feature type="chain" id="PRO_5030159982" description="Fe-S metabolism associated domain-containing protein" evidence="2">
    <location>
        <begin position="24"/>
        <end position="190"/>
    </location>
</feature>
<sequence length="190" mass="20838">MMSYSHLALWAAASLILLPSSLGFVSPTTLSRGLPLRIAKCGAVRMQATEEMGLTPELEKNVRQFSMVPDPKLRYQQLLFYANKLEPMEAELKTEENTVKGCQSTVFVHAELQEDGTVKYWGDSDSQLTKGLVALLVRGLSGETPESIIKVSPEFIKASGLAVSLTPSRNNGFINMLNMMKNKANALKSS</sequence>
<feature type="domain" description="Fe-S metabolism associated" evidence="3">
    <location>
        <begin position="63"/>
        <end position="182"/>
    </location>
</feature>
<proteinExistence type="inferred from homology"/>
<feature type="signal peptide" evidence="2">
    <location>
        <begin position="1"/>
        <end position="23"/>
    </location>
</feature>
<evidence type="ECO:0000313" key="4">
    <source>
        <dbReference type="EMBL" id="CAD8751928.1"/>
    </source>
</evidence>
<dbReference type="Gene3D" id="3.90.1010.10">
    <property type="match status" value="1"/>
</dbReference>
<dbReference type="PANTHER" id="PTHR43597:SF5">
    <property type="entry name" value="SUFE-LIKE PROTEIN 2, CHLOROPLASTIC"/>
    <property type="match status" value="1"/>
</dbReference>
<name>A0A6U2GTD0_HEMAN</name>
<dbReference type="InterPro" id="IPR003808">
    <property type="entry name" value="Fe-S_metab-assoc_dom"/>
</dbReference>
<dbReference type="SUPFAM" id="SSF82649">
    <property type="entry name" value="SufE/NifU"/>
    <property type="match status" value="1"/>
</dbReference>
<comment type="similarity">
    <text evidence="1">Belongs to the SufE family.</text>
</comment>
<dbReference type="AlphaFoldDB" id="A0A6U2GTD0"/>